<name>M7X8I0_9BACT</name>
<feature type="domain" description="Beta-lactamase-related" evidence="1">
    <location>
        <begin position="26"/>
        <end position="343"/>
    </location>
</feature>
<dbReference type="InParanoid" id="M7X8I0"/>
<evidence type="ECO:0000313" key="3">
    <source>
        <dbReference type="Proteomes" id="UP000010953"/>
    </source>
</evidence>
<dbReference type="InterPro" id="IPR001466">
    <property type="entry name" value="Beta-lactam-related"/>
</dbReference>
<dbReference type="Pfam" id="PF00144">
    <property type="entry name" value="Beta-lactamase"/>
    <property type="match status" value="1"/>
</dbReference>
<dbReference type="Gene3D" id="3.40.710.10">
    <property type="entry name" value="DD-peptidase/beta-lactamase superfamily"/>
    <property type="match status" value="1"/>
</dbReference>
<reference evidence="2" key="1">
    <citation type="submission" date="2013-01" db="EMBL/GenBank/DDBJ databases">
        <title>Genome assembly of Mariniradius saccharolyticus AK6.</title>
        <authorList>
            <person name="Vaidya B."/>
            <person name="Khatri I."/>
            <person name="Tanuku N.R.S."/>
            <person name="Subramanian S."/>
            <person name="Pinnaka A."/>
        </authorList>
    </citation>
    <scope>NUCLEOTIDE SEQUENCE [LARGE SCALE GENOMIC DNA]</scope>
    <source>
        <strain evidence="2">AK6</strain>
    </source>
</reference>
<sequence length="369" mass="41226">MQVHAQDWSVRACADKPNEAANPALQDALETLVKTGIPGAVAVVYKKGKLEHYAAGYASIEDRVPMGTCQGHYLQSIAKLYLAVTVMQLSEMGKVELDQKIGQYLPAEVLDLLPDSQQITVRMLLNHTSGLPEYNDVPLYVTRLLQNPDRVFEPMELLGYVNSKKLDFEPGSRYSYRNTNYLVLALMMDHLTLDHVAFMKTQIFDKLGLQNTFYRISPASPAKEAIVQSYWDRFSDGKIENISQFQWNNVASMIGDDGIVSTPEDAILFLRALMEGRLISENSLREMKSWVKTAKGVEEYGLGLDLGRFAGQEGMGHSGGGLGSGTQLYYFPEKDLYVFMGINLGTVTASPIHEKAEEILEHIYQVLLK</sequence>
<dbReference type="SUPFAM" id="SSF56601">
    <property type="entry name" value="beta-lactamase/transpeptidase-like"/>
    <property type="match status" value="1"/>
</dbReference>
<accession>M7X8I0</accession>
<dbReference type="InterPro" id="IPR012338">
    <property type="entry name" value="Beta-lactam/transpept-like"/>
</dbReference>
<keyword evidence="2" id="KW-0378">Hydrolase</keyword>
<dbReference type="AlphaFoldDB" id="M7X8I0"/>
<protein>
    <submittedName>
        <fullName evidence="2">Serine-type D-Ala-D-Ala carboxypeptidase</fullName>
    </submittedName>
</protein>
<dbReference type="GO" id="GO:0004180">
    <property type="term" value="F:carboxypeptidase activity"/>
    <property type="evidence" value="ECO:0007669"/>
    <property type="project" value="UniProtKB-KW"/>
</dbReference>
<organism evidence="2 3">
    <name type="scientific">Mariniradius saccharolyticus AK6</name>
    <dbReference type="NCBI Taxonomy" id="1239962"/>
    <lineage>
        <taxon>Bacteria</taxon>
        <taxon>Pseudomonadati</taxon>
        <taxon>Bacteroidota</taxon>
        <taxon>Cytophagia</taxon>
        <taxon>Cytophagales</taxon>
        <taxon>Cyclobacteriaceae</taxon>
        <taxon>Mariniradius</taxon>
    </lineage>
</organism>
<keyword evidence="2" id="KW-0645">Protease</keyword>
<gene>
    <name evidence="2" type="ORF">C943_04584</name>
</gene>
<dbReference type="InterPro" id="IPR050491">
    <property type="entry name" value="AmpC-like"/>
</dbReference>
<keyword evidence="3" id="KW-1185">Reference proteome</keyword>
<dbReference type="PANTHER" id="PTHR46825:SF9">
    <property type="entry name" value="BETA-LACTAMASE-RELATED DOMAIN-CONTAINING PROTEIN"/>
    <property type="match status" value="1"/>
</dbReference>
<comment type="caution">
    <text evidence="2">The sequence shown here is derived from an EMBL/GenBank/DDBJ whole genome shotgun (WGS) entry which is preliminary data.</text>
</comment>
<dbReference type="PANTHER" id="PTHR46825">
    <property type="entry name" value="D-ALANYL-D-ALANINE-CARBOXYPEPTIDASE/ENDOPEPTIDASE AMPH"/>
    <property type="match status" value="1"/>
</dbReference>
<dbReference type="EMBL" id="AMZY02000009">
    <property type="protein sequence ID" value="EMS33705.1"/>
    <property type="molecule type" value="Genomic_DNA"/>
</dbReference>
<evidence type="ECO:0000259" key="1">
    <source>
        <dbReference type="Pfam" id="PF00144"/>
    </source>
</evidence>
<evidence type="ECO:0000313" key="2">
    <source>
        <dbReference type="EMBL" id="EMS33705.1"/>
    </source>
</evidence>
<dbReference type="Proteomes" id="UP000010953">
    <property type="component" value="Unassembled WGS sequence"/>
</dbReference>
<proteinExistence type="predicted"/>
<dbReference type="STRING" id="1239962.C943_04584"/>
<keyword evidence="2" id="KW-0121">Carboxypeptidase</keyword>
<dbReference type="eggNOG" id="COG1680">
    <property type="taxonomic scope" value="Bacteria"/>
</dbReference>